<evidence type="ECO:0000313" key="10">
    <source>
        <dbReference type="Proteomes" id="UP000008672"/>
    </source>
</evidence>
<evidence type="ECO:0000259" key="8">
    <source>
        <dbReference type="PROSITE" id="PS50103"/>
    </source>
</evidence>
<feature type="compositionally biased region" description="Acidic residues" evidence="7">
    <location>
        <begin position="707"/>
        <end position="725"/>
    </location>
</feature>
<feature type="compositionally biased region" description="Basic and acidic residues" evidence="7">
    <location>
        <begin position="1009"/>
        <end position="1022"/>
    </location>
</feature>
<dbReference type="HOGENOM" id="CLU_008238_0_0_1"/>
<keyword evidence="5 6" id="KW-0862">Zinc</keyword>
<feature type="compositionally biased region" description="Basic and acidic residues" evidence="7">
    <location>
        <begin position="27"/>
        <end position="38"/>
    </location>
</feature>
<evidence type="ECO:0000256" key="2">
    <source>
        <dbReference type="ARBA" id="ARBA00022723"/>
    </source>
</evidence>
<feature type="compositionally biased region" description="Low complexity" evidence="7">
    <location>
        <begin position="645"/>
        <end position="658"/>
    </location>
</feature>
<dbReference type="InParanoid" id="H3AVH9"/>
<dbReference type="Pfam" id="PF18345">
    <property type="entry name" value="zf_CCCH_4"/>
    <property type="match status" value="1"/>
</dbReference>
<feature type="compositionally biased region" description="Low complexity" evidence="7">
    <location>
        <begin position="480"/>
        <end position="495"/>
    </location>
</feature>
<name>H3AVH9_LATCH</name>
<dbReference type="InterPro" id="IPR036855">
    <property type="entry name" value="Znf_CCCH_sf"/>
</dbReference>
<dbReference type="GO" id="GO:0045892">
    <property type="term" value="P:negative regulation of DNA-templated transcription"/>
    <property type="evidence" value="ECO:0007669"/>
    <property type="project" value="InterPro"/>
</dbReference>
<feature type="compositionally biased region" description="Polar residues" evidence="7">
    <location>
        <begin position="1117"/>
        <end position="1127"/>
    </location>
</feature>
<dbReference type="OMA" id="RGMKQQQ"/>
<feature type="compositionally biased region" description="Basic residues" evidence="7">
    <location>
        <begin position="197"/>
        <end position="225"/>
    </location>
</feature>
<feature type="region of interest" description="Disordered" evidence="7">
    <location>
        <begin position="690"/>
        <end position="799"/>
    </location>
</feature>
<feature type="compositionally biased region" description="Pro residues" evidence="7">
    <location>
        <begin position="448"/>
        <end position="459"/>
    </location>
</feature>
<feature type="region of interest" description="Disordered" evidence="7">
    <location>
        <begin position="811"/>
        <end position="830"/>
    </location>
</feature>
<keyword evidence="4 6" id="KW-0863">Zinc-finger</keyword>
<feature type="region of interest" description="Disordered" evidence="7">
    <location>
        <begin position="163"/>
        <end position="244"/>
    </location>
</feature>
<keyword evidence="1" id="KW-0597">Phosphoprotein</keyword>
<dbReference type="Ensembl" id="ENSLACT00000013747.1">
    <property type="protein sequence ID" value="ENSLACP00000013650.1"/>
    <property type="gene ID" value="ENSLACG00000012014.1"/>
</dbReference>
<keyword evidence="2 6" id="KW-0479">Metal-binding</keyword>
<reference evidence="9" key="2">
    <citation type="submission" date="2025-08" db="UniProtKB">
        <authorList>
            <consortium name="Ensembl"/>
        </authorList>
    </citation>
    <scope>IDENTIFICATION</scope>
</reference>
<proteinExistence type="predicted"/>
<feature type="zinc finger region" description="C3H1-type" evidence="6">
    <location>
        <begin position="262"/>
        <end position="289"/>
    </location>
</feature>
<feature type="compositionally biased region" description="Polar residues" evidence="7">
    <location>
        <begin position="1024"/>
        <end position="1033"/>
    </location>
</feature>
<dbReference type="GO" id="GO:0003723">
    <property type="term" value="F:RNA binding"/>
    <property type="evidence" value="ECO:0007669"/>
    <property type="project" value="InterPro"/>
</dbReference>
<dbReference type="AlphaFoldDB" id="H3AVH9"/>
<dbReference type="GO" id="GO:0008270">
    <property type="term" value="F:zinc ion binding"/>
    <property type="evidence" value="ECO:0007669"/>
    <property type="project" value="UniProtKB-KW"/>
</dbReference>
<feature type="region of interest" description="Disordered" evidence="7">
    <location>
        <begin position="1001"/>
        <end position="1065"/>
    </location>
</feature>
<feature type="domain" description="C3H1-type" evidence="8">
    <location>
        <begin position="319"/>
        <end position="342"/>
    </location>
</feature>
<feature type="compositionally biased region" description="Basic and acidic residues" evidence="7">
    <location>
        <begin position="80"/>
        <end position="91"/>
    </location>
</feature>
<dbReference type="SUPFAM" id="SSF90229">
    <property type="entry name" value="CCCH zinc finger"/>
    <property type="match status" value="3"/>
</dbReference>
<dbReference type="Pfam" id="PF22623">
    <property type="entry name" value="zf-CCCH_9"/>
    <property type="match status" value="1"/>
</dbReference>
<reference evidence="9" key="3">
    <citation type="submission" date="2025-09" db="UniProtKB">
        <authorList>
            <consortium name="Ensembl"/>
        </authorList>
    </citation>
    <scope>IDENTIFICATION</scope>
</reference>
<gene>
    <name evidence="9" type="primary">ZC3H6</name>
</gene>
<reference evidence="10" key="1">
    <citation type="submission" date="2011-08" db="EMBL/GenBank/DDBJ databases">
        <title>The draft genome of Latimeria chalumnae.</title>
        <authorList>
            <person name="Di Palma F."/>
            <person name="Alfoldi J."/>
            <person name="Johnson J."/>
            <person name="Berlin A."/>
            <person name="Gnerre S."/>
            <person name="Jaffe D."/>
            <person name="MacCallum I."/>
            <person name="Young S."/>
            <person name="Walker B.J."/>
            <person name="Lander E."/>
            <person name="Lindblad-Toh K."/>
        </authorList>
    </citation>
    <scope>NUCLEOTIDE SEQUENCE [LARGE SCALE GENOMIC DNA]</scope>
    <source>
        <strain evidence="10">Wild caught</strain>
    </source>
</reference>
<feature type="compositionally biased region" description="Basic and acidic residues" evidence="7">
    <location>
        <begin position="1197"/>
        <end position="1207"/>
    </location>
</feature>
<dbReference type="EMBL" id="AFYH01157366">
    <property type="status" value="NOT_ANNOTATED_CDS"/>
    <property type="molecule type" value="Genomic_DNA"/>
</dbReference>
<evidence type="ECO:0000256" key="1">
    <source>
        <dbReference type="ARBA" id="ARBA00022553"/>
    </source>
</evidence>
<feature type="region of interest" description="Disordered" evidence="7">
    <location>
        <begin position="439"/>
        <end position="557"/>
    </location>
</feature>
<organism evidence="9 10">
    <name type="scientific">Latimeria chalumnae</name>
    <name type="common">Coelacanth</name>
    <dbReference type="NCBI Taxonomy" id="7897"/>
    <lineage>
        <taxon>Eukaryota</taxon>
        <taxon>Metazoa</taxon>
        <taxon>Chordata</taxon>
        <taxon>Craniata</taxon>
        <taxon>Vertebrata</taxon>
        <taxon>Euteleostomi</taxon>
        <taxon>Coelacanthiformes</taxon>
        <taxon>Coelacanthidae</taxon>
        <taxon>Latimeria</taxon>
    </lineage>
</organism>
<dbReference type="PANTHER" id="PTHR13119:SF22">
    <property type="entry name" value="ZINC FINGER CCCH DOMAIN-CONTAINING PROTEIN 6"/>
    <property type="match status" value="1"/>
</dbReference>
<dbReference type="SMART" id="SM00356">
    <property type="entry name" value="ZnF_C3H1"/>
    <property type="match status" value="3"/>
</dbReference>
<dbReference type="PROSITE" id="PS50103">
    <property type="entry name" value="ZF_C3H1"/>
    <property type="match status" value="3"/>
</dbReference>
<feature type="region of interest" description="Disordered" evidence="7">
    <location>
        <begin position="1108"/>
        <end position="1130"/>
    </location>
</feature>
<feature type="region of interest" description="Disordered" evidence="7">
    <location>
        <begin position="644"/>
        <end position="668"/>
    </location>
</feature>
<accession>H3AVH9</accession>
<dbReference type="InterPro" id="IPR054361">
    <property type="entry name" value="Znf-CCCH_ZC3H4/6/8"/>
</dbReference>
<feature type="compositionally biased region" description="Acidic residues" evidence="7">
    <location>
        <begin position="7"/>
        <end position="26"/>
    </location>
</feature>
<dbReference type="Proteomes" id="UP000008672">
    <property type="component" value="Unassembled WGS sequence"/>
</dbReference>
<feature type="compositionally biased region" description="Pro residues" evidence="7">
    <location>
        <begin position="380"/>
        <end position="397"/>
    </location>
</feature>
<feature type="compositionally biased region" description="Acidic residues" evidence="7">
    <location>
        <begin position="360"/>
        <end position="370"/>
    </location>
</feature>
<dbReference type="Pfam" id="PF00642">
    <property type="entry name" value="zf-CCCH"/>
    <property type="match status" value="1"/>
</dbReference>
<keyword evidence="10" id="KW-1185">Reference proteome</keyword>
<dbReference type="InterPro" id="IPR000571">
    <property type="entry name" value="Znf_CCCH"/>
</dbReference>
<sequence>GAYREDGELEDGEIEDAGAEDVQEEANETKAGDKEKHEKSHRKSRKKRKRERGKDKKKTKRKRREKHKHNSPASDGSSDFSHDSDNDYTEKSHKKGPISYRDYDIPFSQLGQSVGNYMKPQKPHYNTVKRNCGNYSDYSEENFEYYNEEEDNFAEELNQYRQAKENSTNSPVKGPAKDPMQMHGMKGVQKGADQRGKGRGVARGRGVQKKQKPKHKDWGRGRGLRKGADAALGPDGAKEDNKGTKKWANMSQEFINQHTVEYNGKYICKYFLEGRCIKGDQCKFDHDVVPEKKKEICKFYLQGYCTKGENCFYMHNEYPCKFFHTGTKCYQGDNCKFSHAPLTDETRELLEKVLNSEEPLPNEEDNEEVEELKKQGIAPLPKPPPGVGLLPTPPQGSPPADSLPPGTACQSMQKKIPSLFEIVVKPTVDLANKMGLSQTPKFYNSTSPPSPQVQGPPPQQIYSGSPGMGPGPVPGPNMIPQGHSGPPVHPSSPGSAGPPHPGGPQGGHCQIMPQSPPGQAMLPVFPGSHSQVGPPIPPHPGSLPAASAGFVGPQSNPGPHMINVPREHQLMVPLAGPPYQQVPVEHQEEIQQNIAYDSAVQNSDDFYNNYYSQQAVRNLDPSNHSSTDGSLPRDFADYQPHLVTQDSQESGSDSDGMSTASRKPTISVPDFLPAMQKALFLRLSLKQHEEGEKISQISKSQKAACKDEEDSVNWYSSEEEEEEEGGSSVKSILKTLKKQSETLKNQQKHSTEKLGCFAPSDPRLLKEKTLGNNSSDSRLRSDPRQGGGGEMRKPTELVSSDPRLARIPRKMSEQDNGHPVRSVSGSPNCNSHHTHTLVKIKQQGGDEDEDAERELREKPAKIPLELLSGISLRDPRSQLKQFSHIKMDIVLAKPNFAKHVVWAPEDLLPVPLPKQDPVSSINLPLPPLIADPRLGKSLGVGSESHQNVTPTDPRLAVRTKDNVTVNRTGQKDQSIEPKLCAGKLIDPRLQKAVDPRLYRLSSTDAQHGNSKDSHPARVDPRLARSSTTASQSLGPIKSESETLPPYAPKLSTPGPGMGKPSALLSGISLYDPRNQALSYSSDSATSDSPEEGELRRKLKIHSRAIKTEYAHSDSSHGQKATLTQDNNGADLPAERCNTSLKSQCKLGPAHSIAAPAVHNLPIQALSGLIRPQYSDSRQVKQSGQAGHAQDCDSNGEPDDKPLRDVFKTFDPTASPFC</sequence>
<dbReference type="GO" id="GO:0005634">
    <property type="term" value="C:nucleus"/>
    <property type="evidence" value="ECO:0007669"/>
    <property type="project" value="UniProtKB-ARBA"/>
</dbReference>
<protein>
    <submittedName>
        <fullName evidence="9">Zinc finger CCCH-type containing 6</fullName>
    </submittedName>
</protein>
<feature type="domain" description="C3H1-type" evidence="8">
    <location>
        <begin position="262"/>
        <end position="289"/>
    </location>
</feature>
<keyword evidence="3" id="KW-0677">Repeat</keyword>
<dbReference type="Gene3D" id="4.10.1000.10">
    <property type="entry name" value="Zinc finger, CCCH-type"/>
    <property type="match status" value="1"/>
</dbReference>
<dbReference type="EMBL" id="AFYH01157367">
    <property type="status" value="NOT_ANNOTATED_CDS"/>
    <property type="molecule type" value="Genomic_DNA"/>
</dbReference>
<evidence type="ECO:0000313" key="9">
    <source>
        <dbReference type="Ensembl" id="ENSLACP00000013650.1"/>
    </source>
</evidence>
<feature type="region of interest" description="Disordered" evidence="7">
    <location>
        <begin position="1174"/>
        <end position="1217"/>
    </location>
</feature>
<feature type="zinc finger region" description="C3H1-type" evidence="6">
    <location>
        <begin position="319"/>
        <end position="342"/>
    </location>
</feature>
<evidence type="ECO:0000256" key="5">
    <source>
        <dbReference type="ARBA" id="ARBA00022833"/>
    </source>
</evidence>
<dbReference type="eggNOG" id="KOG1040">
    <property type="taxonomic scope" value="Eukaryota"/>
</dbReference>
<feature type="zinc finger region" description="C3H1-type" evidence="6">
    <location>
        <begin position="291"/>
        <end position="318"/>
    </location>
</feature>
<dbReference type="GeneTree" id="ENSGT00940000157396"/>
<dbReference type="STRING" id="7897.ENSLACP00000013650"/>
<feature type="region of interest" description="Disordered" evidence="7">
    <location>
        <begin position="356"/>
        <end position="411"/>
    </location>
</feature>
<feature type="compositionally biased region" description="Basic residues" evidence="7">
    <location>
        <begin position="39"/>
        <end position="70"/>
    </location>
</feature>
<feature type="region of interest" description="Disordered" evidence="7">
    <location>
        <begin position="1"/>
        <end position="103"/>
    </location>
</feature>
<feature type="compositionally biased region" description="Polar residues" evidence="7">
    <location>
        <begin position="1174"/>
        <end position="1184"/>
    </location>
</feature>
<evidence type="ECO:0000256" key="4">
    <source>
        <dbReference type="ARBA" id="ARBA00022771"/>
    </source>
</evidence>
<evidence type="ECO:0000256" key="3">
    <source>
        <dbReference type="ARBA" id="ARBA00022737"/>
    </source>
</evidence>
<feature type="region of interest" description="Disordered" evidence="7">
    <location>
        <begin position="114"/>
        <end position="133"/>
    </location>
</feature>
<dbReference type="InterPro" id="IPR045124">
    <property type="entry name" value="Su(sable)-like"/>
</dbReference>
<dbReference type="FunFam" id="4.10.1000.10:FF:000007">
    <property type="entry name" value="Zinc finger CCCH domain-containing protein 6"/>
    <property type="match status" value="1"/>
</dbReference>
<evidence type="ECO:0000256" key="7">
    <source>
        <dbReference type="SAM" id="MobiDB-lite"/>
    </source>
</evidence>
<dbReference type="PANTHER" id="PTHR13119">
    <property type="entry name" value="ZINC FINGER CCCH DOMAIN-CONTAINING PROTEI"/>
    <property type="match status" value="1"/>
</dbReference>
<feature type="domain" description="C3H1-type" evidence="8">
    <location>
        <begin position="291"/>
        <end position="318"/>
    </location>
</feature>
<dbReference type="Bgee" id="ENSLACG00000012014">
    <property type="expression patterns" value="Expressed in post-anal tail muscle and 4 other cell types or tissues"/>
</dbReference>
<evidence type="ECO:0000256" key="6">
    <source>
        <dbReference type="PROSITE-ProRule" id="PRU00723"/>
    </source>
</evidence>
<dbReference type="FunCoup" id="H3AVH9">
    <property type="interactions" value="1007"/>
</dbReference>